<feature type="compositionally biased region" description="Acidic residues" evidence="1">
    <location>
        <begin position="314"/>
        <end position="326"/>
    </location>
</feature>
<evidence type="ECO:0000313" key="2">
    <source>
        <dbReference type="EMBL" id="PPQ83101.1"/>
    </source>
</evidence>
<proteinExistence type="predicted"/>
<dbReference type="AlphaFoldDB" id="A0A409WXA3"/>
<dbReference type="EMBL" id="NHYD01003050">
    <property type="protein sequence ID" value="PPQ83101.1"/>
    <property type="molecule type" value="Genomic_DNA"/>
</dbReference>
<dbReference type="Proteomes" id="UP000283269">
    <property type="component" value="Unassembled WGS sequence"/>
</dbReference>
<comment type="caution">
    <text evidence="2">The sequence shown here is derived from an EMBL/GenBank/DDBJ whole genome shotgun (WGS) entry which is preliminary data.</text>
</comment>
<name>A0A409WXA3_PSICY</name>
<evidence type="ECO:0000313" key="3">
    <source>
        <dbReference type="Proteomes" id="UP000283269"/>
    </source>
</evidence>
<dbReference type="InParanoid" id="A0A409WXA3"/>
<feature type="region of interest" description="Disordered" evidence="1">
    <location>
        <begin position="291"/>
        <end position="342"/>
    </location>
</feature>
<reference evidence="2 3" key="1">
    <citation type="journal article" date="2018" name="Evol. Lett.">
        <title>Horizontal gene cluster transfer increased hallucinogenic mushroom diversity.</title>
        <authorList>
            <person name="Reynolds H.T."/>
            <person name="Vijayakumar V."/>
            <person name="Gluck-Thaler E."/>
            <person name="Korotkin H.B."/>
            <person name="Matheny P.B."/>
            <person name="Slot J.C."/>
        </authorList>
    </citation>
    <scope>NUCLEOTIDE SEQUENCE [LARGE SCALE GENOMIC DNA]</scope>
    <source>
        <strain evidence="2 3">2631</strain>
    </source>
</reference>
<organism evidence="2 3">
    <name type="scientific">Psilocybe cyanescens</name>
    <dbReference type="NCBI Taxonomy" id="93625"/>
    <lineage>
        <taxon>Eukaryota</taxon>
        <taxon>Fungi</taxon>
        <taxon>Dikarya</taxon>
        <taxon>Basidiomycota</taxon>
        <taxon>Agaricomycotina</taxon>
        <taxon>Agaricomycetes</taxon>
        <taxon>Agaricomycetidae</taxon>
        <taxon>Agaricales</taxon>
        <taxon>Agaricineae</taxon>
        <taxon>Strophariaceae</taxon>
        <taxon>Psilocybe</taxon>
    </lineage>
</organism>
<feature type="compositionally biased region" description="Polar residues" evidence="1">
    <location>
        <begin position="291"/>
        <end position="309"/>
    </location>
</feature>
<sequence length="505" mass="57189">MDNLSASQCLSQPPLLLPAASTPTNDSISRDTFRRLPLDIQSQYAMHYNLQNANTLDSEAICAILCTKNEWIPALDIPGHLQYPTSNGLIIYKDVMDLVDFLATECSDHGESPAGLANSLHGDSPPLLNYEGHVEEPEIVPLSSDCLFSTANALEQTLKRLRQGILESQNCVRDTLADVFEFQAKLARETAYHVQVVGLMADAVQQVADHHVSTEVVRFSLKRQRDGYNGSQDIVPDGFCIEGSPYKFIERPLKKRRLLWRDDSDGTSPQVGVKSVDESLWRNALFGTTYPSDQDSHNTDSSYLLSSVPGQDLTGDDLLEYSDDASDSTMQEHASPLTPSEKKLPIPERLLLRRKKRSQRRNIPFLQFPVHPMDEAVEHGSLSDSGLSTDNSESDHRDMTTLLRAWPPAWPESLGHYRGNPKYGTVGDDSCTYIPGYRDQRARKITFFKEGRREKFRRMIELDENGKQIHSDPDWLVCDVDARIENMFWSDRYVYTFDDQECKYF</sequence>
<gene>
    <name evidence="2" type="ORF">CVT25_003805</name>
</gene>
<accession>A0A409WXA3</accession>
<evidence type="ECO:0000256" key="1">
    <source>
        <dbReference type="SAM" id="MobiDB-lite"/>
    </source>
</evidence>
<keyword evidence="3" id="KW-1185">Reference proteome</keyword>
<protein>
    <submittedName>
        <fullName evidence="2">Uncharacterized protein</fullName>
    </submittedName>
</protein>